<feature type="compositionally biased region" description="Basic and acidic residues" evidence="2">
    <location>
        <begin position="403"/>
        <end position="422"/>
    </location>
</feature>
<comment type="function">
    <text evidence="1">Catalyzes the specific phosphorylation of 1,6-anhydro-N-acetylmuramic acid (anhMurNAc) with the simultaneous cleavage of the 1,6-anhydro ring, generating MurNAc-6-P. Is required for the utilization of anhMurNAc either imported from the medium or derived from its own cell wall murein, and thus plays a role in cell wall recycling.</text>
</comment>
<evidence type="ECO:0000313" key="3">
    <source>
        <dbReference type="EMBL" id="MBB5932874.1"/>
    </source>
</evidence>
<comment type="similarity">
    <text evidence="1">Belongs to the anhydro-N-acetylmuramic acid kinase family.</text>
</comment>
<feature type="region of interest" description="Disordered" evidence="2">
    <location>
        <begin position="396"/>
        <end position="458"/>
    </location>
</feature>
<dbReference type="PANTHER" id="PTHR30605:SF0">
    <property type="entry name" value="ANHYDRO-N-ACETYLMURAMIC ACID KINASE"/>
    <property type="match status" value="1"/>
</dbReference>
<comment type="caution">
    <text evidence="3">The sequence shown here is derived from an EMBL/GenBank/DDBJ whole genome shotgun (WGS) entry which is preliminary data.</text>
</comment>
<dbReference type="GO" id="GO:0005524">
    <property type="term" value="F:ATP binding"/>
    <property type="evidence" value="ECO:0007669"/>
    <property type="project" value="UniProtKB-UniRule"/>
</dbReference>
<evidence type="ECO:0000256" key="2">
    <source>
        <dbReference type="SAM" id="MobiDB-lite"/>
    </source>
</evidence>
<dbReference type="GO" id="GO:0006040">
    <property type="term" value="P:amino sugar metabolic process"/>
    <property type="evidence" value="ECO:0007669"/>
    <property type="project" value="InterPro"/>
</dbReference>
<dbReference type="GO" id="GO:0016773">
    <property type="term" value="F:phosphotransferase activity, alcohol group as acceptor"/>
    <property type="evidence" value="ECO:0007669"/>
    <property type="project" value="UniProtKB-UniRule"/>
</dbReference>
<name>A0A7W9Q3W3_9ACTN</name>
<dbReference type="UniPathway" id="UPA00544"/>
<dbReference type="CDD" id="cd24050">
    <property type="entry name" value="ASKHA_NBD_ANMK"/>
    <property type="match status" value="1"/>
</dbReference>
<proteinExistence type="inferred from homology"/>
<dbReference type="PANTHER" id="PTHR30605">
    <property type="entry name" value="ANHYDRO-N-ACETYLMURAMIC ACID KINASE"/>
    <property type="match status" value="1"/>
</dbReference>
<gene>
    <name evidence="1" type="primary">anmK</name>
    <name evidence="3" type="ORF">FHS34_008395</name>
</gene>
<keyword evidence="1" id="KW-0067">ATP-binding</keyword>
<keyword evidence="1" id="KW-0119">Carbohydrate metabolism</keyword>
<comment type="pathway">
    <text evidence="1">Cell wall biogenesis; peptidoglycan recycling.</text>
</comment>
<dbReference type="InterPro" id="IPR005338">
    <property type="entry name" value="Anhydro_N_Ac-Mur_kinase"/>
</dbReference>
<dbReference type="HAMAP" id="MF_01270">
    <property type="entry name" value="AnhMurNAc_kinase"/>
    <property type="match status" value="1"/>
</dbReference>
<comment type="pathway">
    <text evidence="1">Amino-sugar metabolism; 1,6-anhydro-N-acetylmuramate degradation.</text>
</comment>
<reference evidence="3 4" key="1">
    <citation type="submission" date="2020-08" db="EMBL/GenBank/DDBJ databases">
        <title>Genomic Encyclopedia of Type Strains, Phase III (KMG-III): the genomes of soil and plant-associated and newly described type strains.</title>
        <authorList>
            <person name="Whitman W."/>
        </authorList>
    </citation>
    <scope>NUCLEOTIDE SEQUENCE [LARGE SCALE GENOMIC DNA]</scope>
    <source>
        <strain evidence="3 4">CECT 3313</strain>
    </source>
</reference>
<dbReference type="Proteomes" id="UP000585836">
    <property type="component" value="Unassembled WGS sequence"/>
</dbReference>
<accession>A0A7W9Q3W3</accession>
<feature type="binding site" evidence="1">
    <location>
        <begin position="9"/>
        <end position="16"/>
    </location>
    <ligand>
        <name>ATP</name>
        <dbReference type="ChEBI" id="CHEBI:30616"/>
    </ligand>
</feature>
<dbReference type="NCBIfam" id="NF007146">
    <property type="entry name" value="PRK09585.2-6"/>
    <property type="match status" value="1"/>
</dbReference>
<protein>
    <recommendedName>
        <fullName evidence="1">Anhydro-N-acetylmuramic acid kinase</fullName>
        <ecNumber evidence="1">2.7.1.170</ecNumber>
    </recommendedName>
    <alternativeName>
        <fullName evidence="1">AnhMurNAc kinase</fullName>
    </alternativeName>
</protein>
<dbReference type="UniPathway" id="UPA00343"/>
<keyword evidence="4" id="KW-1185">Reference proteome</keyword>
<comment type="catalytic activity">
    <reaction evidence="1">
        <text>1,6-anhydro-N-acetyl-beta-muramate + ATP + H2O = N-acetyl-D-muramate 6-phosphate + ADP + H(+)</text>
        <dbReference type="Rhea" id="RHEA:24952"/>
        <dbReference type="ChEBI" id="CHEBI:15377"/>
        <dbReference type="ChEBI" id="CHEBI:15378"/>
        <dbReference type="ChEBI" id="CHEBI:30616"/>
        <dbReference type="ChEBI" id="CHEBI:58690"/>
        <dbReference type="ChEBI" id="CHEBI:58722"/>
        <dbReference type="ChEBI" id="CHEBI:456216"/>
        <dbReference type="EC" id="2.7.1.170"/>
    </reaction>
</comment>
<dbReference type="Pfam" id="PF03702">
    <property type="entry name" value="AnmK"/>
    <property type="match status" value="1"/>
</dbReference>
<evidence type="ECO:0000256" key="1">
    <source>
        <dbReference type="HAMAP-Rule" id="MF_01270"/>
    </source>
</evidence>
<sequence>MRVIGLMSGTSFDAIEAAAADLTLDGDSLLLRPLGHLSVLYPDDVRDLIAATLPPAVTTTRAVCALDTGIGQAFAAAATRALRELCDGTADLVASHGQTMHHWVEDGRVRGTLQLGQPAWIAEATGLPVVSDLRSRDVAAGGQGAPLVAMTDALLLSALPGTPAALNLGGIANVTVLAPGAEPLAFDTGPANALLDAAVRHFTGGAAAYDEDGRRAAAGRVSPELLRVLLDDAYYRRPAPKTTGKERFHLPYLLRALDAVTAPAADDVLATLTLLTAVTVADACRAHGVTELVVSGGGTRNPVLMRMIAEELPGVTLRRSDDLGLPADAKEALAFAVLGFLTAHGLPGALPSGTGAHRATLLGSITPGMSPLRLPAPATRPPRLLRVMGGLGAASTAGAMWSEGDRVSPDRPGDAARDRPDRPGAAPARRTLAEGHATARSNGQVSRPAHNGPPRDLR</sequence>
<dbReference type="EMBL" id="JACHJK010000036">
    <property type="protein sequence ID" value="MBB5932874.1"/>
    <property type="molecule type" value="Genomic_DNA"/>
</dbReference>
<dbReference type="InterPro" id="IPR043129">
    <property type="entry name" value="ATPase_NBD"/>
</dbReference>
<dbReference type="Gene3D" id="3.30.420.40">
    <property type="match status" value="2"/>
</dbReference>
<dbReference type="AlphaFoldDB" id="A0A7W9Q3W3"/>
<evidence type="ECO:0000313" key="4">
    <source>
        <dbReference type="Proteomes" id="UP000585836"/>
    </source>
</evidence>
<keyword evidence="1 3" id="KW-0418">Kinase</keyword>
<dbReference type="GO" id="GO:0097175">
    <property type="term" value="P:1,6-anhydro-N-acetyl-beta-muramic acid catabolic process"/>
    <property type="evidence" value="ECO:0007669"/>
    <property type="project" value="UniProtKB-UniRule"/>
</dbReference>
<dbReference type="SUPFAM" id="SSF53067">
    <property type="entry name" value="Actin-like ATPase domain"/>
    <property type="match status" value="1"/>
</dbReference>
<keyword evidence="1" id="KW-0547">Nucleotide-binding</keyword>
<keyword evidence="1 3" id="KW-0808">Transferase</keyword>
<organism evidence="3 4">
    <name type="scientific">Streptomyces echinatus</name>
    <dbReference type="NCBI Taxonomy" id="67293"/>
    <lineage>
        <taxon>Bacteria</taxon>
        <taxon>Bacillati</taxon>
        <taxon>Actinomycetota</taxon>
        <taxon>Actinomycetes</taxon>
        <taxon>Kitasatosporales</taxon>
        <taxon>Streptomycetaceae</taxon>
        <taxon>Streptomyces</taxon>
    </lineage>
</organism>
<dbReference type="GO" id="GO:0016301">
    <property type="term" value="F:kinase activity"/>
    <property type="evidence" value="ECO:0007669"/>
    <property type="project" value="UniProtKB-KW"/>
</dbReference>
<dbReference type="GO" id="GO:0009254">
    <property type="term" value="P:peptidoglycan turnover"/>
    <property type="evidence" value="ECO:0007669"/>
    <property type="project" value="UniProtKB-UniRule"/>
</dbReference>
<dbReference type="EC" id="2.7.1.170" evidence="1"/>